<protein>
    <submittedName>
        <fullName evidence="2">Uncharacterized protein</fullName>
    </submittedName>
</protein>
<name>A0A6G7WGP5_9LACT</name>
<feature type="transmembrane region" description="Helical" evidence="1">
    <location>
        <begin position="78"/>
        <end position="95"/>
    </location>
</feature>
<dbReference type="EMBL" id="CP049889">
    <property type="protein sequence ID" value="QIK51368.1"/>
    <property type="molecule type" value="Genomic_DNA"/>
</dbReference>
<accession>A0A6G7WGP5</accession>
<keyword evidence="3" id="KW-1185">Reference proteome</keyword>
<gene>
    <name evidence="2" type="ORF">G7058_04425</name>
</gene>
<evidence type="ECO:0000256" key="1">
    <source>
        <dbReference type="SAM" id="Phobius"/>
    </source>
</evidence>
<feature type="transmembrane region" description="Helical" evidence="1">
    <location>
        <begin position="54"/>
        <end position="72"/>
    </location>
</feature>
<keyword evidence="1" id="KW-0472">Membrane</keyword>
<dbReference type="GeneID" id="94552512"/>
<proteinExistence type="predicted"/>
<dbReference type="KEGG" id="jpo:G7058_04425"/>
<keyword evidence="1" id="KW-1133">Transmembrane helix</keyword>
<sequence length="99" mass="11132">MLILRIVTFLYGLLTIIAIGEEAKSNGIQWVHGLYPVFSLCLMYIAIKVEPSIVLYIGLLGLFIAAITSGLITNTFQWKHIIARLVISLILLWSWNNLS</sequence>
<evidence type="ECO:0000313" key="2">
    <source>
        <dbReference type="EMBL" id="QIK51368.1"/>
    </source>
</evidence>
<evidence type="ECO:0000313" key="3">
    <source>
        <dbReference type="Proteomes" id="UP000501830"/>
    </source>
</evidence>
<dbReference type="RefSeq" id="WP_166062423.1">
    <property type="nucleotide sequence ID" value="NZ_CP049889.1"/>
</dbReference>
<dbReference type="Proteomes" id="UP000501830">
    <property type="component" value="Chromosome"/>
</dbReference>
<organism evidence="2 3">
    <name type="scientific">Jeotgalibaca porci</name>
    <dbReference type="NCBI Taxonomy" id="1868793"/>
    <lineage>
        <taxon>Bacteria</taxon>
        <taxon>Bacillati</taxon>
        <taxon>Bacillota</taxon>
        <taxon>Bacilli</taxon>
        <taxon>Lactobacillales</taxon>
        <taxon>Carnobacteriaceae</taxon>
        <taxon>Jeotgalibaca</taxon>
    </lineage>
</organism>
<keyword evidence="1" id="KW-0812">Transmembrane</keyword>
<reference evidence="2 3" key="1">
    <citation type="journal article" date="2017" name="Int. J. Syst. Evol. Microbiol.">
        <title>Jeotgalibaca porci sp. nov. and Jeotgalibaca arthritidis sp. nov., isolated from pigs, and emended description of the genus Jeotgalibaca.</title>
        <authorList>
            <person name="Zamora L."/>
            <person name="Perez-Sancho M."/>
            <person name="Dominguez L."/>
            <person name="Fernandez-Garayzabal J.F."/>
            <person name="Vela A.I."/>
        </authorList>
    </citation>
    <scope>NUCLEOTIDE SEQUENCE [LARGE SCALE GENOMIC DNA]</scope>
    <source>
        <strain evidence="2 3">CCUG 69148</strain>
    </source>
</reference>
<feature type="transmembrane region" description="Helical" evidence="1">
    <location>
        <begin position="30"/>
        <end position="47"/>
    </location>
</feature>
<dbReference type="AlphaFoldDB" id="A0A6G7WGP5"/>